<feature type="domain" description="Reverse transcriptase Ty1/copia-type" evidence="2">
    <location>
        <begin position="149"/>
        <end position="385"/>
    </location>
</feature>
<dbReference type="InterPro" id="IPR013103">
    <property type="entry name" value="RVT_2"/>
</dbReference>
<name>A0A1S3ZHD0_TOBAC</name>
<evidence type="ECO:0000313" key="3">
    <source>
        <dbReference type="RefSeq" id="XP_016463726.1"/>
    </source>
</evidence>
<feature type="compositionally biased region" description="Low complexity" evidence="1">
    <location>
        <begin position="42"/>
        <end position="69"/>
    </location>
</feature>
<protein>
    <recommendedName>
        <fullName evidence="2">Reverse transcriptase Ty1/copia-type domain-containing protein</fullName>
    </recommendedName>
</protein>
<dbReference type="PANTHER" id="PTHR11439">
    <property type="entry name" value="GAG-POL-RELATED RETROTRANSPOSON"/>
    <property type="match status" value="1"/>
</dbReference>
<dbReference type="Pfam" id="PF07727">
    <property type="entry name" value="RVT_2"/>
    <property type="match status" value="1"/>
</dbReference>
<dbReference type="RefSeq" id="XP_016463726.1">
    <property type="nucleotide sequence ID" value="XM_016608240.1"/>
</dbReference>
<dbReference type="InterPro" id="IPR043502">
    <property type="entry name" value="DNA/RNA_pol_sf"/>
</dbReference>
<evidence type="ECO:0000256" key="1">
    <source>
        <dbReference type="SAM" id="MobiDB-lite"/>
    </source>
</evidence>
<evidence type="ECO:0000259" key="2">
    <source>
        <dbReference type="Pfam" id="PF07727"/>
    </source>
</evidence>
<dbReference type="KEGG" id="nta:107786726"/>
<gene>
    <name evidence="3" type="primary">LOC107786726</name>
</gene>
<feature type="region of interest" description="Disordered" evidence="1">
    <location>
        <begin position="41"/>
        <end position="89"/>
    </location>
</feature>
<dbReference type="PANTHER" id="PTHR11439:SF469">
    <property type="entry name" value="REVERSE TRANSCRIPTASE TY1_COPIA-TYPE DOMAIN-CONTAINING PROTEIN"/>
    <property type="match status" value="1"/>
</dbReference>
<accession>A0A1S3ZHD0</accession>
<dbReference type="AlphaFoldDB" id="A0A1S3ZHD0"/>
<feature type="compositionally biased region" description="Pro residues" evidence="1">
    <location>
        <begin position="70"/>
        <end position="85"/>
    </location>
</feature>
<dbReference type="PaxDb" id="4097-A0A1S3ZHD0"/>
<reference evidence="3" key="1">
    <citation type="submission" date="2025-08" db="UniProtKB">
        <authorList>
            <consortium name="RefSeq"/>
        </authorList>
    </citation>
    <scope>IDENTIFICATION</scope>
</reference>
<dbReference type="SUPFAM" id="SSF56672">
    <property type="entry name" value="DNA/RNA polymerases"/>
    <property type="match status" value="1"/>
</dbReference>
<proteinExistence type="predicted"/>
<dbReference type="STRING" id="4097.A0A1S3ZHD0"/>
<sequence length="498" mass="56797">MVERKHKYLLETARALLFQSKLPLKFWGEYSLDTTNTPLVPHPDSFPSHSPDSFPSLSPELQSSHASPSVSPPPASSSESPPPEHAPTLRRYQREHHLPSHLQDYVCFIPKLSSDIPATSSSSLAALFSLHHISPESLVHDSHSFVMNDLVPLPSGKKAIDCRWVYKVKHKADGSIERFKARLVVKGYTQQTGVDYTETFSPAVKLTAVRAHIATAVKRKWIISQLDINNAFLHRDLHEEVYMEIPPGIEVPTPCVVCRLNKSLYGLKQASRQWYAKLAEALYSRGYVHSLHDYSLFCKRTNSSTMYIDIYVDDVLIIGTDMEEVNQLKSFLHNTFKIKDMDKLHYFLGLEVIYKTDGVLISQRKFALDLLKEYDCMSYSGLSSPLDPSIQLQAKDPREPHLKVVFHLLRYLRSDPTLGIFFSNDPDCTTQAYCDSDWAACPDSRRKDKDLEQHEPVMLVLLNHHRLLKQQLNNQVLQVILELPGPEILNHQLLQVHM</sequence>
<organism evidence="3">
    <name type="scientific">Nicotiana tabacum</name>
    <name type="common">Common tobacco</name>
    <dbReference type="NCBI Taxonomy" id="4097"/>
    <lineage>
        <taxon>Eukaryota</taxon>
        <taxon>Viridiplantae</taxon>
        <taxon>Streptophyta</taxon>
        <taxon>Embryophyta</taxon>
        <taxon>Tracheophyta</taxon>
        <taxon>Spermatophyta</taxon>
        <taxon>Magnoliopsida</taxon>
        <taxon>eudicotyledons</taxon>
        <taxon>Gunneridae</taxon>
        <taxon>Pentapetalae</taxon>
        <taxon>asterids</taxon>
        <taxon>lamiids</taxon>
        <taxon>Solanales</taxon>
        <taxon>Solanaceae</taxon>
        <taxon>Nicotianoideae</taxon>
        <taxon>Nicotianeae</taxon>
        <taxon>Nicotiana</taxon>
    </lineage>
</organism>
<dbReference type="OrthoDB" id="421869at2759"/>